<dbReference type="SUPFAM" id="SSF54637">
    <property type="entry name" value="Thioesterase/thiol ester dehydrase-isomerase"/>
    <property type="match status" value="1"/>
</dbReference>
<dbReference type="Gene3D" id="3.10.129.10">
    <property type="entry name" value="Hotdog Thioesterase"/>
    <property type="match status" value="1"/>
</dbReference>
<dbReference type="EMBL" id="JACJMO010000016">
    <property type="protein sequence ID" value="MBM6858011.1"/>
    <property type="molecule type" value="Genomic_DNA"/>
</dbReference>
<dbReference type="InterPro" id="IPR029069">
    <property type="entry name" value="HotDog_dom_sf"/>
</dbReference>
<name>A0AA40ZTY8_9BACT</name>
<dbReference type="AlphaFoldDB" id="A0AA40ZTY8"/>
<protein>
    <submittedName>
        <fullName evidence="1">Pseudouridylate synthase</fullName>
    </submittedName>
</protein>
<gene>
    <name evidence="1" type="ORF">H6D15_10445</name>
</gene>
<dbReference type="InterPro" id="IPR016776">
    <property type="entry name" value="ApeP-like_dehydratase"/>
</dbReference>
<accession>A0AA40ZTY8</accession>
<organism evidence="1 2">
    <name type="scientific">Caecibacteroides pullorum</name>
    <dbReference type="NCBI Taxonomy" id="2725562"/>
    <lineage>
        <taxon>Bacteria</taxon>
        <taxon>Pseudomonadati</taxon>
        <taxon>Bacteroidota</taxon>
        <taxon>Bacteroidia</taxon>
        <taxon>Bacteroidales</taxon>
        <taxon>Bacteroidaceae</taxon>
        <taxon>Caecibacteroides</taxon>
    </lineage>
</organism>
<dbReference type="Pfam" id="PF22817">
    <property type="entry name" value="ApeP-like"/>
    <property type="match status" value="1"/>
</dbReference>
<evidence type="ECO:0000313" key="2">
    <source>
        <dbReference type="Proteomes" id="UP000698924"/>
    </source>
</evidence>
<reference evidence="1 2" key="1">
    <citation type="journal article" date="2021" name="Sci. Rep.">
        <title>The distribution of antibiotic resistance genes in chicken gut microbiota commensals.</title>
        <authorList>
            <person name="Juricova H."/>
            <person name="Matiasovicova J."/>
            <person name="Kubasova T."/>
            <person name="Cejkova D."/>
            <person name="Rychlik I."/>
        </authorList>
    </citation>
    <scope>NUCLEOTIDE SEQUENCE [LARGE SCALE GENOMIC DNA]</scope>
    <source>
        <strain evidence="1 2">An421</strain>
    </source>
</reference>
<evidence type="ECO:0000313" key="1">
    <source>
        <dbReference type="EMBL" id="MBM6858011.1"/>
    </source>
</evidence>
<comment type="caution">
    <text evidence="1">The sequence shown here is derived from an EMBL/GenBank/DDBJ whole genome shotgun (WGS) entry which is preliminary data.</text>
</comment>
<proteinExistence type="predicted"/>
<dbReference type="Proteomes" id="UP000698924">
    <property type="component" value="Unassembled WGS sequence"/>
</dbReference>
<sequence>MSCSDISSVNVLDLIPQRPPFIMIDCLTHFDPVITSSRFTVRDNNLFFSEGRLLASGLIENIAQTCAARIGYINRLSNEVIKLGFIGAVRNLKIYKTPLAGDTIYTTITVKEEVFQMTLVDAVVKLNDETIAEAEMKIALSDIES</sequence>
<keyword evidence="2" id="KW-1185">Reference proteome</keyword>